<evidence type="ECO:0000256" key="1">
    <source>
        <dbReference type="SAM" id="MobiDB-lite"/>
    </source>
</evidence>
<evidence type="ECO:0000313" key="3">
    <source>
        <dbReference type="Proteomes" id="UP000565441"/>
    </source>
</evidence>
<comment type="caution">
    <text evidence="2">The sequence shown here is derived from an EMBL/GenBank/DDBJ whole genome shotgun (WGS) entry which is preliminary data.</text>
</comment>
<reference evidence="2 3" key="1">
    <citation type="journal article" date="2020" name="ISME J.">
        <title>Uncovering the hidden diversity of litter-decomposition mechanisms in mushroom-forming fungi.</title>
        <authorList>
            <person name="Floudas D."/>
            <person name="Bentzer J."/>
            <person name="Ahren D."/>
            <person name="Johansson T."/>
            <person name="Persson P."/>
            <person name="Tunlid A."/>
        </authorList>
    </citation>
    <scope>NUCLEOTIDE SEQUENCE [LARGE SCALE GENOMIC DNA]</scope>
    <source>
        <strain evidence="2 3">CBS 661.87</strain>
    </source>
</reference>
<feature type="compositionally biased region" description="Acidic residues" evidence="1">
    <location>
        <begin position="313"/>
        <end position="325"/>
    </location>
</feature>
<sequence length="780" mass="86495">MTVPALLDLPVIQRTPASVSNISSSPGLDGGVDLSEGCLITKAIKYTHQLAHWVNAVPDKFADCRLIEEVISRDLRIVPDENFTLDDPCNLAYLEAFVHTSLDLYAFIAVTASLPTLDDLLQMVKSDNDRRQRMLDETGIAPTRLLDFSLPSVANPEYELIALHPEHFLPRGAVLTIYSPGDRSYKNYIAASDRSLRESPDPNSPRLPPFRHNTDDREVAERINIFLVILNADIKFRRYIEMIRRDPPPLPLPDDVTTLMQRTADLVDLLYWRPLPAKGSKGETIAARIQASRNSGRAARADPAVFIEKESSEEVEMEDAQDDDVQTLGSPQSYKKKTPTDFWTPERRRRELQWLASADLEARKAYGRALMSGHDRDYDPALFEDAFPLGDACLYSESAAVEAWKEGVKAEGSGLKHENGTPPPRSSIMISFYTSSCRLRRHVWESYPTPWLIPPTGSASPSSLSTLTTPTPHPITKLPFVDLRDIIIYRSVPRAINTTISVTPAGGQRDFSLERSASSPSLLVQRLGAASHSDSGRRAGRRFFNDLLLTHKVIAIAVLRSRSAVAMSHPYSSSASYIYANEVRPSADTRYHHFPGVQTDIYDSEPQGLSTSSPSPTERNVAGGPYGHMRSLDPMDSVVSLPPAWPPPVEAGDKNNKKKARTRRGGVGVGVASCRWSSDSHDLTGSTPTVGVHLHLGAKASAWGQAFNVGPTYFRVISHPRAERSLEPWIGILQHRIGKVLKKLKQLFTIAGVRLIKAPPRIKLPRPRPRPPRPPSPFWS</sequence>
<name>A0A8H5GYF4_9AGAR</name>
<feature type="region of interest" description="Disordered" evidence="1">
    <location>
        <begin position="193"/>
        <end position="213"/>
    </location>
</feature>
<feature type="compositionally biased region" description="Polar residues" evidence="1">
    <location>
        <begin position="607"/>
        <end position="618"/>
    </location>
</feature>
<dbReference type="Proteomes" id="UP000565441">
    <property type="component" value="Unassembled WGS sequence"/>
</dbReference>
<feature type="region of interest" description="Disordered" evidence="1">
    <location>
        <begin position="311"/>
        <end position="340"/>
    </location>
</feature>
<protein>
    <submittedName>
        <fullName evidence="2">Uncharacterized protein</fullName>
    </submittedName>
</protein>
<gene>
    <name evidence="2" type="ORF">D9615_009468</name>
</gene>
<accession>A0A8H5GYF4</accession>
<feature type="region of interest" description="Disordered" evidence="1">
    <location>
        <begin position="646"/>
        <end position="666"/>
    </location>
</feature>
<feature type="region of interest" description="Disordered" evidence="1">
    <location>
        <begin position="761"/>
        <end position="780"/>
    </location>
</feature>
<dbReference type="OrthoDB" id="3048003at2759"/>
<proteinExistence type="predicted"/>
<dbReference type="AlphaFoldDB" id="A0A8H5GYF4"/>
<keyword evidence="3" id="KW-1185">Reference proteome</keyword>
<feature type="region of interest" description="Disordered" evidence="1">
    <location>
        <begin position="599"/>
        <end position="628"/>
    </location>
</feature>
<evidence type="ECO:0000313" key="2">
    <source>
        <dbReference type="EMBL" id="KAF5373473.1"/>
    </source>
</evidence>
<organism evidence="2 3">
    <name type="scientific">Tricholomella constricta</name>
    <dbReference type="NCBI Taxonomy" id="117010"/>
    <lineage>
        <taxon>Eukaryota</taxon>
        <taxon>Fungi</taxon>
        <taxon>Dikarya</taxon>
        <taxon>Basidiomycota</taxon>
        <taxon>Agaricomycotina</taxon>
        <taxon>Agaricomycetes</taxon>
        <taxon>Agaricomycetidae</taxon>
        <taxon>Agaricales</taxon>
        <taxon>Tricholomatineae</taxon>
        <taxon>Lyophyllaceae</taxon>
        <taxon>Tricholomella</taxon>
    </lineage>
</organism>
<dbReference type="EMBL" id="JAACJP010000039">
    <property type="protein sequence ID" value="KAF5373473.1"/>
    <property type="molecule type" value="Genomic_DNA"/>
</dbReference>